<comment type="caution">
    <text evidence="2">The sequence shown here is derived from an EMBL/GenBank/DDBJ whole genome shotgun (WGS) entry which is preliminary data.</text>
</comment>
<dbReference type="InterPro" id="IPR035992">
    <property type="entry name" value="Ricin_B-like_lectins"/>
</dbReference>
<evidence type="ECO:0008006" key="4">
    <source>
        <dbReference type="Google" id="ProtNLM"/>
    </source>
</evidence>
<protein>
    <recommendedName>
        <fullName evidence="4">Ricin B lectin domain-containing protein</fullName>
    </recommendedName>
</protein>
<sequence>MLSKTYLFGTLLALGVVFADEEVAYRFFSPWNPNVQSRDCIALSTSLGEAQAGDSLALKGCEDSAEMRWTLNPPIDTVDIQEGIFPPLPDWTGTINIWGTDLSLMVNDDGNLVLGHYDSQPSSKSLQWSLLGSPSPEANLQSSATSKCLSQAGWGFNFVDCHPGQEYQC</sequence>
<dbReference type="SUPFAM" id="SSF50370">
    <property type="entry name" value="Ricin B-like lectins"/>
    <property type="match status" value="1"/>
</dbReference>
<feature type="signal peptide" evidence="1">
    <location>
        <begin position="1"/>
        <end position="19"/>
    </location>
</feature>
<dbReference type="AlphaFoldDB" id="A0A1Y2AT55"/>
<gene>
    <name evidence="2" type="ORF">BCR39DRAFT_560903</name>
</gene>
<dbReference type="InParanoid" id="A0A1Y2AT55"/>
<dbReference type="EMBL" id="MCFC01000054">
    <property type="protein sequence ID" value="ORY25731.1"/>
    <property type="molecule type" value="Genomic_DNA"/>
</dbReference>
<evidence type="ECO:0000313" key="2">
    <source>
        <dbReference type="EMBL" id="ORY25731.1"/>
    </source>
</evidence>
<dbReference type="Proteomes" id="UP000193986">
    <property type="component" value="Unassembled WGS sequence"/>
</dbReference>
<reference evidence="2 3" key="1">
    <citation type="submission" date="2016-07" db="EMBL/GenBank/DDBJ databases">
        <title>Pervasive Adenine N6-methylation of Active Genes in Fungi.</title>
        <authorList>
            <consortium name="DOE Joint Genome Institute"/>
            <person name="Mondo S.J."/>
            <person name="Dannebaum R.O."/>
            <person name="Kuo R.C."/>
            <person name="Labutti K."/>
            <person name="Haridas S."/>
            <person name="Kuo A."/>
            <person name="Salamov A."/>
            <person name="Ahrendt S.R."/>
            <person name="Lipzen A."/>
            <person name="Sullivan W."/>
            <person name="Andreopoulos W.B."/>
            <person name="Clum A."/>
            <person name="Lindquist E."/>
            <person name="Daum C."/>
            <person name="Ramamoorthy G.K."/>
            <person name="Gryganskyi A."/>
            <person name="Culley D."/>
            <person name="Magnuson J.K."/>
            <person name="James T.Y."/>
            <person name="O'Malley M.A."/>
            <person name="Stajich J.E."/>
            <person name="Spatafora J.W."/>
            <person name="Visel A."/>
            <person name="Grigoriev I.V."/>
        </authorList>
    </citation>
    <scope>NUCLEOTIDE SEQUENCE [LARGE SCALE GENOMIC DNA]</scope>
    <source>
        <strain evidence="2 3">68-887.2</strain>
    </source>
</reference>
<organism evidence="2 3">
    <name type="scientific">Naematelia encephala</name>
    <dbReference type="NCBI Taxonomy" id="71784"/>
    <lineage>
        <taxon>Eukaryota</taxon>
        <taxon>Fungi</taxon>
        <taxon>Dikarya</taxon>
        <taxon>Basidiomycota</taxon>
        <taxon>Agaricomycotina</taxon>
        <taxon>Tremellomycetes</taxon>
        <taxon>Tremellales</taxon>
        <taxon>Naemateliaceae</taxon>
        <taxon>Naematelia</taxon>
    </lineage>
</organism>
<name>A0A1Y2AT55_9TREE</name>
<keyword evidence="1" id="KW-0732">Signal</keyword>
<feature type="chain" id="PRO_5012214844" description="Ricin B lectin domain-containing protein" evidence="1">
    <location>
        <begin position="20"/>
        <end position="169"/>
    </location>
</feature>
<keyword evidence="3" id="KW-1185">Reference proteome</keyword>
<proteinExistence type="predicted"/>
<evidence type="ECO:0000256" key="1">
    <source>
        <dbReference type="SAM" id="SignalP"/>
    </source>
</evidence>
<accession>A0A1Y2AT55</accession>
<evidence type="ECO:0000313" key="3">
    <source>
        <dbReference type="Proteomes" id="UP000193986"/>
    </source>
</evidence>